<dbReference type="Proteomes" id="UP000196320">
    <property type="component" value="Unassembled WGS sequence"/>
</dbReference>
<proteinExistence type="predicted"/>
<evidence type="ECO:0000259" key="1">
    <source>
        <dbReference type="Pfam" id="PF07510"/>
    </source>
</evidence>
<dbReference type="PANTHER" id="PTHR24094:SF15">
    <property type="entry name" value="AMP-DEPENDENT SYNTHETASE_LIGASE DOMAIN-CONTAINING PROTEIN-RELATED"/>
    <property type="match status" value="1"/>
</dbReference>
<dbReference type="Pfam" id="PF07510">
    <property type="entry name" value="GmrSD_C"/>
    <property type="match status" value="1"/>
</dbReference>
<keyword evidence="3" id="KW-1185">Reference proteome</keyword>
<dbReference type="PANTHER" id="PTHR24094">
    <property type="entry name" value="SECRETED PROTEIN"/>
    <property type="match status" value="1"/>
</dbReference>
<dbReference type="InterPro" id="IPR011089">
    <property type="entry name" value="GmrSD_C"/>
</dbReference>
<evidence type="ECO:0000313" key="2">
    <source>
        <dbReference type="EMBL" id="SJN43515.1"/>
    </source>
</evidence>
<accession>A0A1R4KH09</accession>
<gene>
    <name evidence="2" type="ORF">FM104_12710</name>
</gene>
<protein>
    <submittedName>
        <fullName evidence="2">Putative secreted protein</fullName>
    </submittedName>
</protein>
<sequence length="270" mass="29414">MTRLVAFAAVVAVVIVVAVQSPRWWPAVAQLLGITTSEIAEQVPGDGWNVPLPDATVPENVPTVEEASQAIHAAWEKAQQGDILPVDVPGLDGILDSLQPQSTSRTPDYDRDLFGTSWFDVDGNLCDTRNDVLQRDMRDTRLAADQCKVMSGVLDDPYTGRVISFVRGEQSSQAVQIDHIIPLSYAWKHGAWSWDDSARLAFANDPANLLAVDGPTNNGKGDKGPARWMPPNESYRCVYATKFVTVAATYELQISEDDRQSLAATIASCS</sequence>
<dbReference type="AlphaFoldDB" id="A0A1R4KH09"/>
<dbReference type="EMBL" id="FUKO01000033">
    <property type="protein sequence ID" value="SJN43515.1"/>
    <property type="molecule type" value="Genomic_DNA"/>
</dbReference>
<name>A0A1R4KH09_9MICO</name>
<organism evidence="2 3">
    <name type="scientific">Microbacterium esteraromaticum</name>
    <dbReference type="NCBI Taxonomy" id="57043"/>
    <lineage>
        <taxon>Bacteria</taxon>
        <taxon>Bacillati</taxon>
        <taxon>Actinomycetota</taxon>
        <taxon>Actinomycetes</taxon>
        <taxon>Micrococcales</taxon>
        <taxon>Microbacteriaceae</taxon>
        <taxon>Microbacterium</taxon>
    </lineage>
</organism>
<feature type="domain" description="GmrSD restriction endonucleases C-terminal" evidence="1">
    <location>
        <begin position="128"/>
        <end position="263"/>
    </location>
</feature>
<evidence type="ECO:0000313" key="3">
    <source>
        <dbReference type="Proteomes" id="UP000196320"/>
    </source>
</evidence>
<reference evidence="2 3" key="1">
    <citation type="submission" date="2017-02" db="EMBL/GenBank/DDBJ databases">
        <authorList>
            <person name="Peterson S.W."/>
        </authorList>
    </citation>
    <scope>NUCLEOTIDE SEQUENCE [LARGE SCALE GENOMIC DNA]</scope>
    <source>
        <strain evidence="2 3">B Mb 05.01</strain>
    </source>
</reference>